<gene>
    <name evidence="1" type="ORF">J2Y00_002440</name>
</gene>
<accession>A0AAE3XDE9</accession>
<dbReference type="AlphaFoldDB" id="A0AAE3XDE9"/>
<proteinExistence type="predicted"/>
<evidence type="ECO:0000313" key="1">
    <source>
        <dbReference type="EMBL" id="MDR6218843.1"/>
    </source>
</evidence>
<dbReference type="RefSeq" id="WP_309853527.1">
    <property type="nucleotide sequence ID" value="NZ_JAVDQJ010000004.1"/>
</dbReference>
<sequence>MTHLYGDYHLRSLARHYGPLEHVLFAYTHTEEFEAPHWQDDRFETHTAVIYRVRTGDLMMHVLTPDAETSGPVNAAQIRAALDAWTTPGIEEARAGFAAWTAGRP</sequence>
<name>A0AAE3XDE9_9DEIO</name>
<comment type="caution">
    <text evidence="1">The sequence shown here is derived from an EMBL/GenBank/DDBJ whole genome shotgun (WGS) entry which is preliminary data.</text>
</comment>
<dbReference type="EMBL" id="JAVDQK010000005">
    <property type="protein sequence ID" value="MDR6218843.1"/>
    <property type="molecule type" value="Genomic_DNA"/>
</dbReference>
<protein>
    <submittedName>
        <fullName evidence="1">Uncharacterized protein</fullName>
    </submittedName>
</protein>
<dbReference type="Proteomes" id="UP001185331">
    <property type="component" value="Unassembled WGS sequence"/>
</dbReference>
<organism evidence="1 2">
    <name type="scientific">Deinococcus soli</name>
    <name type="common">ex Cha et al. 2016</name>
    <dbReference type="NCBI Taxonomy" id="1309411"/>
    <lineage>
        <taxon>Bacteria</taxon>
        <taxon>Thermotogati</taxon>
        <taxon>Deinococcota</taxon>
        <taxon>Deinococci</taxon>
        <taxon>Deinococcales</taxon>
        <taxon>Deinococcaceae</taxon>
        <taxon>Deinococcus</taxon>
    </lineage>
</organism>
<evidence type="ECO:0000313" key="2">
    <source>
        <dbReference type="Proteomes" id="UP001185331"/>
    </source>
</evidence>
<reference evidence="1" key="1">
    <citation type="submission" date="2023-07" db="EMBL/GenBank/DDBJ databases">
        <title>Sorghum-associated microbial communities from plants grown in Nebraska, USA.</title>
        <authorList>
            <person name="Schachtman D."/>
        </authorList>
    </citation>
    <scope>NUCLEOTIDE SEQUENCE</scope>
    <source>
        <strain evidence="1">BE330</strain>
    </source>
</reference>